<keyword evidence="3" id="KW-0540">Nuclease</keyword>
<dbReference type="InterPro" id="IPR050556">
    <property type="entry name" value="Type_II_TA_system_RNase"/>
</dbReference>
<name>W4L8N1_9BACT</name>
<evidence type="ECO:0000313" key="9">
    <source>
        <dbReference type="EMBL" id="ETW94438.1"/>
    </source>
</evidence>
<dbReference type="Pfam" id="PF01850">
    <property type="entry name" value="PIN"/>
    <property type="match status" value="1"/>
</dbReference>
<dbReference type="Proteomes" id="UP000019140">
    <property type="component" value="Unassembled WGS sequence"/>
</dbReference>
<comment type="cofactor">
    <cofactor evidence="1">
        <name>Mg(2+)</name>
        <dbReference type="ChEBI" id="CHEBI:18420"/>
    </cofactor>
</comment>
<dbReference type="HOGENOM" id="CLU_118482_3_2_7"/>
<protein>
    <recommendedName>
        <fullName evidence="8">PIN domain-containing protein</fullName>
    </recommendedName>
</protein>
<dbReference type="EMBL" id="AZHX01002471">
    <property type="protein sequence ID" value="ETW94438.1"/>
    <property type="molecule type" value="Genomic_DNA"/>
</dbReference>
<gene>
    <name evidence="9" type="ORF">ETSY2_49815</name>
</gene>
<dbReference type="AlphaFoldDB" id="W4L8N1"/>
<dbReference type="SUPFAM" id="SSF88723">
    <property type="entry name" value="PIN domain-like"/>
    <property type="match status" value="1"/>
</dbReference>
<dbReference type="CDD" id="cd09881">
    <property type="entry name" value="PIN_VapC4-5_FitB-like"/>
    <property type="match status" value="1"/>
</dbReference>
<evidence type="ECO:0000256" key="1">
    <source>
        <dbReference type="ARBA" id="ARBA00001946"/>
    </source>
</evidence>
<keyword evidence="6" id="KW-0460">Magnesium</keyword>
<accession>W4L8N1</accession>
<evidence type="ECO:0000259" key="8">
    <source>
        <dbReference type="Pfam" id="PF01850"/>
    </source>
</evidence>
<dbReference type="PANTHER" id="PTHR33653:SF1">
    <property type="entry name" value="RIBONUCLEASE VAPC2"/>
    <property type="match status" value="1"/>
</dbReference>
<feature type="domain" description="PIN" evidence="8">
    <location>
        <begin position="5"/>
        <end position="125"/>
    </location>
</feature>
<comment type="similarity">
    <text evidence="7">Belongs to the PINc/VapC protein family.</text>
</comment>
<organism evidence="9 10">
    <name type="scientific">Candidatus Entotheonella gemina</name>
    <dbReference type="NCBI Taxonomy" id="1429439"/>
    <lineage>
        <taxon>Bacteria</taxon>
        <taxon>Pseudomonadati</taxon>
        <taxon>Nitrospinota/Tectimicrobiota group</taxon>
        <taxon>Candidatus Tectimicrobiota</taxon>
        <taxon>Candidatus Entotheonellia</taxon>
        <taxon>Candidatus Entotheonellales</taxon>
        <taxon>Candidatus Entotheonellaceae</taxon>
        <taxon>Candidatus Entotheonella</taxon>
    </lineage>
</organism>
<dbReference type="InterPro" id="IPR029060">
    <property type="entry name" value="PIN-like_dom_sf"/>
</dbReference>
<comment type="caution">
    <text evidence="9">The sequence shown here is derived from an EMBL/GenBank/DDBJ whole genome shotgun (WGS) entry which is preliminary data.</text>
</comment>
<dbReference type="PANTHER" id="PTHR33653">
    <property type="entry name" value="RIBONUCLEASE VAPC2"/>
    <property type="match status" value="1"/>
</dbReference>
<dbReference type="InterPro" id="IPR002716">
    <property type="entry name" value="PIN_dom"/>
</dbReference>
<evidence type="ECO:0000256" key="4">
    <source>
        <dbReference type="ARBA" id="ARBA00022723"/>
    </source>
</evidence>
<evidence type="ECO:0000256" key="7">
    <source>
        <dbReference type="ARBA" id="ARBA00038093"/>
    </source>
</evidence>
<keyword evidence="5" id="KW-0378">Hydrolase</keyword>
<evidence type="ECO:0000256" key="2">
    <source>
        <dbReference type="ARBA" id="ARBA00022649"/>
    </source>
</evidence>
<reference evidence="9 10" key="1">
    <citation type="journal article" date="2014" name="Nature">
        <title>An environmental bacterial taxon with a large and distinct metabolic repertoire.</title>
        <authorList>
            <person name="Wilson M.C."/>
            <person name="Mori T."/>
            <person name="Ruckert C."/>
            <person name="Uria A.R."/>
            <person name="Helf M.J."/>
            <person name="Takada K."/>
            <person name="Gernert C."/>
            <person name="Steffens U.A."/>
            <person name="Heycke N."/>
            <person name="Schmitt S."/>
            <person name="Rinke C."/>
            <person name="Helfrich E.J."/>
            <person name="Brachmann A.O."/>
            <person name="Gurgui C."/>
            <person name="Wakimoto T."/>
            <person name="Kracht M."/>
            <person name="Crusemann M."/>
            <person name="Hentschel U."/>
            <person name="Abe I."/>
            <person name="Matsunaga S."/>
            <person name="Kalinowski J."/>
            <person name="Takeyama H."/>
            <person name="Piel J."/>
        </authorList>
    </citation>
    <scope>NUCLEOTIDE SEQUENCE [LARGE SCALE GENOMIC DNA]</scope>
    <source>
        <strain evidence="10">TSY2</strain>
    </source>
</reference>
<dbReference type="Gene3D" id="3.40.50.1010">
    <property type="entry name" value="5'-nuclease"/>
    <property type="match status" value="1"/>
</dbReference>
<keyword evidence="4" id="KW-0479">Metal-binding</keyword>
<dbReference type="GO" id="GO:0004518">
    <property type="term" value="F:nuclease activity"/>
    <property type="evidence" value="ECO:0007669"/>
    <property type="project" value="UniProtKB-KW"/>
</dbReference>
<keyword evidence="10" id="KW-1185">Reference proteome</keyword>
<sequence>MTITYLIDTDWVIHYLNGRNDIVDRLHTLKSDGLGLSVIALAELYEGVYFSRDPEQDEQGLTDFLQGVTVLGVDEETARIFGRERGRLRRAGQIIGDMDLLIGSTALQYDLTLLTNNHRHFERIEGLQIESI</sequence>
<evidence type="ECO:0000256" key="5">
    <source>
        <dbReference type="ARBA" id="ARBA00022801"/>
    </source>
</evidence>
<evidence type="ECO:0000256" key="3">
    <source>
        <dbReference type="ARBA" id="ARBA00022722"/>
    </source>
</evidence>
<dbReference type="GO" id="GO:0046872">
    <property type="term" value="F:metal ion binding"/>
    <property type="evidence" value="ECO:0007669"/>
    <property type="project" value="UniProtKB-KW"/>
</dbReference>
<proteinExistence type="inferred from homology"/>
<evidence type="ECO:0000313" key="10">
    <source>
        <dbReference type="Proteomes" id="UP000019140"/>
    </source>
</evidence>
<evidence type="ECO:0000256" key="6">
    <source>
        <dbReference type="ARBA" id="ARBA00022842"/>
    </source>
</evidence>
<keyword evidence="2" id="KW-1277">Toxin-antitoxin system</keyword>
<dbReference type="GO" id="GO:0016787">
    <property type="term" value="F:hydrolase activity"/>
    <property type="evidence" value="ECO:0007669"/>
    <property type="project" value="UniProtKB-KW"/>
</dbReference>